<dbReference type="SFLD" id="SFLDS00029">
    <property type="entry name" value="Radical_SAM"/>
    <property type="match status" value="1"/>
</dbReference>
<dbReference type="NCBIfam" id="NF038135">
    <property type="entry name" value="rSAM_Rv2578c"/>
    <property type="match status" value="1"/>
</dbReference>
<keyword evidence="7" id="KW-1185">Reference proteome</keyword>
<dbReference type="SUPFAM" id="SSF102114">
    <property type="entry name" value="Radical SAM enzymes"/>
    <property type="match status" value="1"/>
</dbReference>
<name>A0ABS9U2E3_9MICC</name>
<dbReference type="CDD" id="cd01335">
    <property type="entry name" value="Radical_SAM"/>
    <property type="match status" value="1"/>
</dbReference>
<keyword evidence="2" id="KW-0408">Iron</keyword>
<dbReference type="Proteomes" id="UP001202922">
    <property type="component" value="Unassembled WGS sequence"/>
</dbReference>
<dbReference type="InterPro" id="IPR006638">
    <property type="entry name" value="Elp3/MiaA/NifB-like_rSAM"/>
</dbReference>
<proteinExistence type="predicted"/>
<feature type="region of interest" description="Disordered" evidence="4">
    <location>
        <begin position="320"/>
        <end position="347"/>
    </location>
</feature>
<dbReference type="InterPro" id="IPR040086">
    <property type="entry name" value="MJ0683-like"/>
</dbReference>
<feature type="compositionally biased region" description="Low complexity" evidence="4">
    <location>
        <begin position="335"/>
        <end position="347"/>
    </location>
</feature>
<gene>
    <name evidence="6" type="ORF">L0M17_12920</name>
</gene>
<dbReference type="InterPro" id="IPR007197">
    <property type="entry name" value="rSAM"/>
</dbReference>
<evidence type="ECO:0000256" key="4">
    <source>
        <dbReference type="SAM" id="MobiDB-lite"/>
    </source>
</evidence>
<sequence>MRWNTQTAQGESEASGEAVPLIPLAGLLRAVRTPEFQGITFHEVAARSALNKVPPASSMPFRWTINPYRGCSHACVYCFARGTHKYLDLDAGLDFDRQLVVKVNVVDVLKAELAKPSWSREHVALGTNTDPYQRAEGRYALMPGIIRALAESGTPFSILTKGTLLARDLPLLKAAAAHVPVGTAISLAMLDPGLQSVVEPGTPSPSARLSLISKLRDAGLACGVMAMPILPWLTDGEEQLDALFASLSEAGATGVTVGALHLRPGTKEWFMQWLAREHPRLVGRYRRLYGTGAYAPKDYRTWLARRVNAAKARHGFAGSESFGHRMGGGGRSETGPTESSIGPSESSIELRPVAVQGELF</sequence>
<protein>
    <submittedName>
        <fullName evidence="6">Rv2578c family radical SAM protein</fullName>
    </submittedName>
</protein>
<keyword evidence="3" id="KW-0411">Iron-sulfur</keyword>
<evidence type="ECO:0000313" key="6">
    <source>
        <dbReference type="EMBL" id="MCH6470864.1"/>
    </source>
</evidence>
<dbReference type="RefSeq" id="WP_241054390.1">
    <property type="nucleotide sequence ID" value="NZ_JAKZBV010000001.1"/>
</dbReference>
<dbReference type="PANTHER" id="PTHR43432">
    <property type="entry name" value="SLR0285 PROTEIN"/>
    <property type="match status" value="1"/>
</dbReference>
<dbReference type="SMART" id="SM00729">
    <property type="entry name" value="Elp3"/>
    <property type="match status" value="1"/>
</dbReference>
<dbReference type="Gene3D" id="3.80.30.30">
    <property type="match status" value="1"/>
</dbReference>
<dbReference type="Pfam" id="PF04055">
    <property type="entry name" value="Radical_SAM"/>
    <property type="match status" value="1"/>
</dbReference>
<dbReference type="SFLD" id="SFLDG01084">
    <property type="entry name" value="Uncharacterised_Radical_SAM_Su"/>
    <property type="match status" value="1"/>
</dbReference>
<keyword evidence="1" id="KW-0479">Metal-binding</keyword>
<comment type="caution">
    <text evidence="6">The sequence shown here is derived from an EMBL/GenBank/DDBJ whole genome shotgun (WGS) entry which is preliminary data.</text>
</comment>
<evidence type="ECO:0000313" key="7">
    <source>
        <dbReference type="Proteomes" id="UP001202922"/>
    </source>
</evidence>
<evidence type="ECO:0000259" key="5">
    <source>
        <dbReference type="PROSITE" id="PS51918"/>
    </source>
</evidence>
<reference evidence="6 7" key="1">
    <citation type="submission" date="2022-03" db="EMBL/GenBank/DDBJ databases">
        <title>Sinomonas sp. isolated from a soil.</title>
        <authorList>
            <person name="Han J."/>
            <person name="Kim D.-U."/>
        </authorList>
    </citation>
    <scope>NUCLEOTIDE SEQUENCE [LARGE SCALE GENOMIC DNA]</scope>
    <source>
        <strain evidence="6 7">5-5</strain>
    </source>
</reference>
<dbReference type="PROSITE" id="PS51918">
    <property type="entry name" value="RADICAL_SAM"/>
    <property type="match status" value="1"/>
</dbReference>
<accession>A0ABS9U2E3</accession>
<evidence type="ECO:0000256" key="1">
    <source>
        <dbReference type="ARBA" id="ARBA00022723"/>
    </source>
</evidence>
<evidence type="ECO:0000256" key="2">
    <source>
        <dbReference type="ARBA" id="ARBA00023004"/>
    </source>
</evidence>
<feature type="domain" description="Radical SAM core" evidence="5">
    <location>
        <begin position="57"/>
        <end position="298"/>
    </location>
</feature>
<evidence type="ECO:0000256" key="3">
    <source>
        <dbReference type="ARBA" id="ARBA00023014"/>
    </source>
</evidence>
<organism evidence="6 7">
    <name type="scientific">Sinomonas terrae</name>
    <dbReference type="NCBI Taxonomy" id="2908838"/>
    <lineage>
        <taxon>Bacteria</taxon>
        <taxon>Bacillati</taxon>
        <taxon>Actinomycetota</taxon>
        <taxon>Actinomycetes</taxon>
        <taxon>Micrococcales</taxon>
        <taxon>Micrococcaceae</taxon>
        <taxon>Sinomonas</taxon>
    </lineage>
</organism>
<dbReference type="InterPro" id="IPR058240">
    <property type="entry name" value="rSAM_sf"/>
</dbReference>
<dbReference type="EMBL" id="JAKZBV010000001">
    <property type="protein sequence ID" value="MCH6470864.1"/>
    <property type="molecule type" value="Genomic_DNA"/>
</dbReference>
<dbReference type="PANTHER" id="PTHR43432:SF3">
    <property type="entry name" value="SLR0285 PROTEIN"/>
    <property type="match status" value="1"/>
</dbReference>